<protein>
    <submittedName>
        <fullName evidence="2">Uncharacterized protein</fullName>
    </submittedName>
</protein>
<dbReference type="HOGENOM" id="CLU_1946530_0_0_6"/>
<proteinExistence type="predicted"/>
<comment type="caution">
    <text evidence="2">The sequence shown here is derived from an EMBL/GenBank/DDBJ whole genome shotgun (WGS) entry which is preliminary data.</text>
</comment>
<name>A4BSS1_9GAMM</name>
<evidence type="ECO:0000256" key="1">
    <source>
        <dbReference type="SAM" id="SignalP"/>
    </source>
</evidence>
<keyword evidence="3" id="KW-1185">Reference proteome</keyword>
<accession>A4BSS1</accession>
<reference evidence="2 3" key="1">
    <citation type="submission" date="2006-02" db="EMBL/GenBank/DDBJ databases">
        <authorList>
            <person name="Waterbury J."/>
            <person name="Ferriera S."/>
            <person name="Johnson J."/>
            <person name="Kravitz S."/>
            <person name="Halpern A."/>
            <person name="Remington K."/>
            <person name="Beeson K."/>
            <person name="Tran B."/>
            <person name="Rogers Y.-H."/>
            <person name="Friedman R."/>
            <person name="Venter J.C."/>
        </authorList>
    </citation>
    <scope>NUCLEOTIDE SEQUENCE [LARGE SCALE GENOMIC DNA]</scope>
    <source>
        <strain evidence="2 3">Nb-231</strain>
    </source>
</reference>
<evidence type="ECO:0000313" key="3">
    <source>
        <dbReference type="Proteomes" id="UP000003374"/>
    </source>
</evidence>
<dbReference type="EMBL" id="AAOF01000011">
    <property type="protein sequence ID" value="EAR21165.1"/>
    <property type="molecule type" value="Genomic_DNA"/>
</dbReference>
<sequence>MRLLPLIAAGMLFGATFAGSSAARANDYLGGPGALPVTRYGFSYGYGPHFYQYRYSAPMGGYHRFRHGHYPRWRRGFRNQGFYYQRFKRGPRFRGPRFGNFYFGGHQFRGPHHRGYRGGYHRGRGFHRH</sequence>
<feature type="signal peptide" evidence="1">
    <location>
        <begin position="1"/>
        <end position="18"/>
    </location>
</feature>
<feature type="chain" id="PRO_5002665353" evidence="1">
    <location>
        <begin position="19"/>
        <end position="129"/>
    </location>
</feature>
<evidence type="ECO:0000313" key="2">
    <source>
        <dbReference type="EMBL" id="EAR21165.1"/>
    </source>
</evidence>
<gene>
    <name evidence="2" type="ORF">NB231_00550</name>
</gene>
<dbReference type="AlphaFoldDB" id="A4BSS1"/>
<organism evidence="2 3">
    <name type="scientific">Nitrococcus mobilis Nb-231</name>
    <dbReference type="NCBI Taxonomy" id="314278"/>
    <lineage>
        <taxon>Bacteria</taxon>
        <taxon>Pseudomonadati</taxon>
        <taxon>Pseudomonadota</taxon>
        <taxon>Gammaproteobacteria</taxon>
        <taxon>Chromatiales</taxon>
        <taxon>Ectothiorhodospiraceae</taxon>
        <taxon>Nitrococcus</taxon>
    </lineage>
</organism>
<keyword evidence="1" id="KW-0732">Signal</keyword>
<dbReference type="Proteomes" id="UP000003374">
    <property type="component" value="Unassembled WGS sequence"/>
</dbReference>